<proteinExistence type="predicted"/>
<feature type="transmembrane region" description="Helical" evidence="2">
    <location>
        <begin position="36"/>
        <end position="58"/>
    </location>
</feature>
<comment type="caution">
    <text evidence="3">The sequence shown here is derived from an EMBL/GenBank/DDBJ whole genome shotgun (WGS) entry which is preliminary data.</text>
</comment>
<accession>A0ABP9LYD4</accession>
<feature type="transmembrane region" description="Helical" evidence="2">
    <location>
        <begin position="343"/>
        <end position="367"/>
    </location>
</feature>
<evidence type="ECO:0000256" key="2">
    <source>
        <dbReference type="SAM" id="Phobius"/>
    </source>
</evidence>
<feature type="transmembrane region" description="Helical" evidence="2">
    <location>
        <begin position="107"/>
        <end position="128"/>
    </location>
</feature>
<feature type="compositionally biased region" description="Basic and acidic residues" evidence="1">
    <location>
        <begin position="507"/>
        <end position="523"/>
    </location>
</feature>
<feature type="region of interest" description="Disordered" evidence="1">
    <location>
        <begin position="1"/>
        <end position="24"/>
    </location>
</feature>
<feature type="transmembrane region" description="Helical" evidence="2">
    <location>
        <begin position="208"/>
        <end position="227"/>
    </location>
</feature>
<organism evidence="3 4">
    <name type="scientific">Microbacterium yannicii</name>
    <dbReference type="NCBI Taxonomy" id="671622"/>
    <lineage>
        <taxon>Bacteria</taxon>
        <taxon>Bacillati</taxon>
        <taxon>Actinomycetota</taxon>
        <taxon>Actinomycetes</taxon>
        <taxon>Micrococcales</taxon>
        <taxon>Microbacteriaceae</taxon>
        <taxon>Microbacterium</taxon>
    </lineage>
</organism>
<feature type="region of interest" description="Disordered" evidence="1">
    <location>
        <begin position="499"/>
        <end position="523"/>
    </location>
</feature>
<feature type="transmembrane region" description="Helical" evidence="2">
    <location>
        <begin position="287"/>
        <end position="307"/>
    </location>
</feature>
<dbReference type="Pfam" id="PF13347">
    <property type="entry name" value="MFS_2"/>
    <property type="match status" value="1"/>
</dbReference>
<dbReference type="Gene3D" id="1.20.1250.20">
    <property type="entry name" value="MFS general substrate transporter like domains"/>
    <property type="match status" value="2"/>
</dbReference>
<evidence type="ECO:0000313" key="3">
    <source>
        <dbReference type="EMBL" id="GAA5088048.1"/>
    </source>
</evidence>
<keyword evidence="2" id="KW-0472">Membrane</keyword>
<dbReference type="EMBL" id="BAABKZ010000001">
    <property type="protein sequence ID" value="GAA5088048.1"/>
    <property type="molecule type" value="Genomic_DNA"/>
</dbReference>
<evidence type="ECO:0000256" key="1">
    <source>
        <dbReference type="SAM" id="MobiDB-lite"/>
    </source>
</evidence>
<keyword evidence="4" id="KW-1185">Reference proteome</keyword>
<dbReference type="RefSeq" id="WP_194412831.1">
    <property type="nucleotide sequence ID" value="NZ_BAABKZ010000001.1"/>
</dbReference>
<feature type="compositionally biased region" description="Basic and acidic residues" evidence="1">
    <location>
        <begin position="14"/>
        <end position="24"/>
    </location>
</feature>
<dbReference type="PANTHER" id="PTHR11328">
    <property type="entry name" value="MAJOR FACILITATOR SUPERFAMILY DOMAIN-CONTAINING PROTEIN"/>
    <property type="match status" value="1"/>
</dbReference>
<feature type="transmembrane region" description="Helical" evidence="2">
    <location>
        <begin position="258"/>
        <end position="281"/>
    </location>
</feature>
<dbReference type="SUPFAM" id="SSF103473">
    <property type="entry name" value="MFS general substrate transporter"/>
    <property type="match status" value="1"/>
</dbReference>
<sequence length="523" mass="56065">MASSLDEAPPMADSGKHESSRERAEARKDRVSIWRIIPWSTHSFSMNALIVMVGYFTIYATDTLRLNPAIVGGLLVAAKIVDAIGALVAGYLVDIAPETRLGKARPFDLVIILCWAATACLFSTPGGLGDVAKYAWIFTSYVLLTAIFMPLYNANNPLYTARVFPKREHYSDVAAKTGVVTILAAIVITIVMPIAVGNAGKDPGAWSLVAVSAAVVFTLIGLVRFWVFRESPEAAAIEAERVRMKDILLVLRTNPHMWILSIMSLVVGIYASFTAGAYYFRYIVGDLALQGVVSISFVALIPLMFFFPALIRKLSVSRMIAFSSFIGAIGYLVMTLAGGNIAIIMVASVLTALAALPVSFLAPILIIDNSTYNEWKGHRRLESVGGALFSFAGTVGQAIAAGLTGVVLVMTGYVGAADTQSPSAIAGIVAVNSWIPAIFAVIVGFIALSYHRLEKRIKVISAEVLARREISAEAEIIPGAPHSGTEALRVVREEGRAPLLRRGSAAPHDDAPGRVSPQREESE</sequence>
<gene>
    <name evidence="3" type="ORF">GCM10025760_09980</name>
</gene>
<feature type="transmembrane region" description="Helical" evidence="2">
    <location>
        <begin position="319"/>
        <end position="337"/>
    </location>
</feature>
<keyword evidence="2" id="KW-1133">Transmembrane helix</keyword>
<feature type="transmembrane region" description="Helical" evidence="2">
    <location>
        <begin position="134"/>
        <end position="152"/>
    </location>
</feature>
<dbReference type="InterPro" id="IPR039672">
    <property type="entry name" value="MFS_2"/>
</dbReference>
<feature type="transmembrane region" description="Helical" evidence="2">
    <location>
        <begin position="70"/>
        <end position="95"/>
    </location>
</feature>
<feature type="transmembrane region" description="Helical" evidence="2">
    <location>
        <begin position="388"/>
        <end position="413"/>
    </location>
</feature>
<keyword evidence="2" id="KW-0812">Transmembrane</keyword>
<reference evidence="4" key="1">
    <citation type="journal article" date="2019" name="Int. J. Syst. Evol. Microbiol.">
        <title>The Global Catalogue of Microorganisms (GCM) 10K type strain sequencing project: providing services to taxonomists for standard genome sequencing and annotation.</title>
        <authorList>
            <consortium name="The Broad Institute Genomics Platform"/>
            <consortium name="The Broad Institute Genome Sequencing Center for Infectious Disease"/>
            <person name="Wu L."/>
            <person name="Ma J."/>
        </authorList>
    </citation>
    <scope>NUCLEOTIDE SEQUENCE [LARGE SCALE GENOMIC DNA]</scope>
    <source>
        <strain evidence="4">JCM 18959</strain>
    </source>
</reference>
<evidence type="ECO:0000313" key="4">
    <source>
        <dbReference type="Proteomes" id="UP001501407"/>
    </source>
</evidence>
<dbReference type="Proteomes" id="UP001501407">
    <property type="component" value="Unassembled WGS sequence"/>
</dbReference>
<protein>
    <submittedName>
        <fullName evidence="3">MFS transporter</fullName>
    </submittedName>
</protein>
<feature type="transmembrane region" description="Helical" evidence="2">
    <location>
        <begin position="425"/>
        <end position="448"/>
    </location>
</feature>
<feature type="transmembrane region" description="Helical" evidence="2">
    <location>
        <begin position="173"/>
        <end position="196"/>
    </location>
</feature>
<name>A0ABP9LYD4_9MICO</name>
<dbReference type="InterPro" id="IPR036259">
    <property type="entry name" value="MFS_trans_sf"/>
</dbReference>
<dbReference type="PANTHER" id="PTHR11328:SF24">
    <property type="entry name" value="MAJOR FACILITATOR SUPERFAMILY (MFS) PROFILE DOMAIN-CONTAINING PROTEIN"/>
    <property type="match status" value="1"/>
</dbReference>